<organism evidence="1 2">
    <name type="scientific">Gossypium arboreum</name>
    <name type="common">Tree cotton</name>
    <name type="synonym">Gossypium nanking</name>
    <dbReference type="NCBI Taxonomy" id="29729"/>
    <lineage>
        <taxon>Eukaryota</taxon>
        <taxon>Viridiplantae</taxon>
        <taxon>Streptophyta</taxon>
        <taxon>Embryophyta</taxon>
        <taxon>Tracheophyta</taxon>
        <taxon>Spermatophyta</taxon>
        <taxon>Magnoliopsida</taxon>
        <taxon>eudicotyledons</taxon>
        <taxon>Gunneridae</taxon>
        <taxon>Pentapetalae</taxon>
        <taxon>rosids</taxon>
        <taxon>malvids</taxon>
        <taxon>Malvales</taxon>
        <taxon>Malvaceae</taxon>
        <taxon>Malvoideae</taxon>
        <taxon>Gossypium</taxon>
    </lineage>
</organism>
<evidence type="ECO:0000313" key="1">
    <source>
        <dbReference type="EMBL" id="KHG11656.1"/>
    </source>
</evidence>
<keyword evidence="2" id="KW-1185">Reference proteome</keyword>
<name>A0A0B0NKM9_GOSAR</name>
<dbReference type="EMBL" id="KN396264">
    <property type="protein sequence ID" value="KHG11656.1"/>
    <property type="molecule type" value="Genomic_DNA"/>
</dbReference>
<accession>A0A0B0NKM9</accession>
<evidence type="ECO:0000313" key="2">
    <source>
        <dbReference type="Proteomes" id="UP000032142"/>
    </source>
</evidence>
<dbReference type="Proteomes" id="UP000032142">
    <property type="component" value="Unassembled WGS sequence"/>
</dbReference>
<protein>
    <submittedName>
        <fullName evidence="1">Uncharacterized protein</fullName>
    </submittedName>
</protein>
<gene>
    <name evidence="1" type="ORF">F383_13721</name>
</gene>
<sequence length="18" mass="2009">MSSGIVSKVHHTIYCFVT</sequence>
<reference evidence="2" key="1">
    <citation type="submission" date="2014-09" db="EMBL/GenBank/DDBJ databases">
        <authorList>
            <person name="Mudge J."/>
            <person name="Ramaraj T."/>
            <person name="Lindquist I.E."/>
            <person name="Bharti A.K."/>
            <person name="Sundararajan A."/>
            <person name="Cameron C.T."/>
            <person name="Woodward J.E."/>
            <person name="May G.D."/>
            <person name="Brubaker C."/>
            <person name="Broadhvest J."/>
            <person name="Wilkins T.A."/>
        </authorList>
    </citation>
    <scope>NUCLEOTIDE SEQUENCE</scope>
    <source>
        <strain evidence="2">cv. AKA8401</strain>
    </source>
</reference>
<proteinExistence type="predicted"/>
<dbReference type="AlphaFoldDB" id="A0A0B0NKM9"/>